<gene>
    <name evidence="1" type="ORF">GCM10008957_35610</name>
</gene>
<organism evidence="1 2">
    <name type="scientific">Deinococcus ruber</name>
    <dbReference type="NCBI Taxonomy" id="1848197"/>
    <lineage>
        <taxon>Bacteria</taxon>
        <taxon>Thermotogati</taxon>
        <taxon>Deinococcota</taxon>
        <taxon>Deinococci</taxon>
        <taxon>Deinococcales</taxon>
        <taxon>Deinococcaceae</taxon>
        <taxon>Deinococcus</taxon>
    </lineage>
</organism>
<keyword evidence="2" id="KW-1185">Reference proteome</keyword>
<dbReference type="AlphaFoldDB" id="A0A918CEB9"/>
<evidence type="ECO:0000313" key="1">
    <source>
        <dbReference type="EMBL" id="GGR20072.1"/>
    </source>
</evidence>
<reference evidence="1" key="2">
    <citation type="submission" date="2020-09" db="EMBL/GenBank/DDBJ databases">
        <authorList>
            <person name="Sun Q."/>
            <person name="Ohkuma M."/>
        </authorList>
    </citation>
    <scope>NUCLEOTIDE SEQUENCE</scope>
    <source>
        <strain evidence="1">JCM 31311</strain>
    </source>
</reference>
<sequence>MTPRSHLTHALQTYNLTAAWDVLHPLMPPHPQTRSNHYYTFKRYLTFAHHAQVDVLHPTPDQLRAFLTSLDTLDPQHVRTLLSRLRGIYKALRTLGVIPHTCLNPRDHCLLVLLSGRFTGF</sequence>
<dbReference type="RefSeq" id="WP_189091906.1">
    <property type="nucleotide sequence ID" value="NZ_BMQL01000024.1"/>
</dbReference>
<reference evidence="1" key="1">
    <citation type="journal article" date="2014" name="Int. J. Syst. Evol. Microbiol.">
        <title>Complete genome sequence of Corynebacterium casei LMG S-19264T (=DSM 44701T), isolated from a smear-ripened cheese.</title>
        <authorList>
            <consortium name="US DOE Joint Genome Institute (JGI-PGF)"/>
            <person name="Walter F."/>
            <person name="Albersmeier A."/>
            <person name="Kalinowski J."/>
            <person name="Ruckert C."/>
        </authorList>
    </citation>
    <scope>NUCLEOTIDE SEQUENCE</scope>
    <source>
        <strain evidence="1">JCM 31311</strain>
    </source>
</reference>
<protein>
    <submittedName>
        <fullName evidence="1">Uncharacterized protein</fullName>
    </submittedName>
</protein>
<evidence type="ECO:0000313" key="2">
    <source>
        <dbReference type="Proteomes" id="UP000603865"/>
    </source>
</evidence>
<dbReference type="EMBL" id="BMQL01000024">
    <property type="protein sequence ID" value="GGR20072.1"/>
    <property type="molecule type" value="Genomic_DNA"/>
</dbReference>
<name>A0A918CEB9_9DEIO</name>
<proteinExistence type="predicted"/>
<comment type="caution">
    <text evidence="1">The sequence shown here is derived from an EMBL/GenBank/DDBJ whole genome shotgun (WGS) entry which is preliminary data.</text>
</comment>
<dbReference type="Proteomes" id="UP000603865">
    <property type="component" value="Unassembled WGS sequence"/>
</dbReference>
<accession>A0A918CEB9</accession>